<sequence>MTAGTDRPTAPVGRAGVAVRPMAATDAGDALAIYQAGLDAGNASFETTAPARADFDAARVLLERRSPTVT</sequence>
<dbReference type="EMBL" id="VIWZ01000002">
    <property type="protein sequence ID" value="TWG09892.1"/>
    <property type="molecule type" value="Genomic_DNA"/>
</dbReference>
<name>A0A561VE53_9ACTN</name>
<dbReference type="AlphaFoldDB" id="A0A561VE53"/>
<evidence type="ECO:0000313" key="2">
    <source>
        <dbReference type="Proteomes" id="UP000317685"/>
    </source>
</evidence>
<accession>A0A561VE53</accession>
<proteinExistence type="predicted"/>
<protein>
    <submittedName>
        <fullName evidence="1">Uncharacterized protein</fullName>
    </submittedName>
</protein>
<dbReference type="Proteomes" id="UP000317685">
    <property type="component" value="Unassembled WGS sequence"/>
</dbReference>
<gene>
    <name evidence="1" type="ORF">FHU34_12342</name>
</gene>
<dbReference type="GeneID" id="300357024"/>
<dbReference type="RefSeq" id="WP_208745226.1">
    <property type="nucleotide sequence ID" value="NZ_JBEZJB010000003.1"/>
</dbReference>
<evidence type="ECO:0000313" key="1">
    <source>
        <dbReference type="EMBL" id="TWG09892.1"/>
    </source>
</evidence>
<keyword evidence="2" id="KW-1185">Reference proteome</keyword>
<comment type="caution">
    <text evidence="1">The sequence shown here is derived from an EMBL/GenBank/DDBJ whole genome shotgun (WGS) entry which is preliminary data.</text>
</comment>
<reference evidence="1 2" key="1">
    <citation type="submission" date="2019-06" db="EMBL/GenBank/DDBJ databases">
        <title>Sequencing the genomes of 1000 actinobacteria strains.</title>
        <authorList>
            <person name="Klenk H.-P."/>
        </authorList>
    </citation>
    <scope>NUCLEOTIDE SEQUENCE [LARGE SCALE GENOMIC DNA]</scope>
    <source>
        <strain evidence="1 2">DSM 45885</strain>
    </source>
</reference>
<organism evidence="1 2">
    <name type="scientific">Micromonospora taraxaci</name>
    <dbReference type="NCBI Taxonomy" id="1316803"/>
    <lineage>
        <taxon>Bacteria</taxon>
        <taxon>Bacillati</taxon>
        <taxon>Actinomycetota</taxon>
        <taxon>Actinomycetes</taxon>
        <taxon>Micromonosporales</taxon>
        <taxon>Micromonosporaceae</taxon>
        <taxon>Micromonospora</taxon>
    </lineage>
</organism>